<dbReference type="OMA" id="FCMAARE"/>
<sequence length="456" mass="49367">MVAATSCSSAHAVLSNPCLLSCMTQYQDGLYQCLLAFQASFRLIERPLRKGQFRREALLLGTDELCAAFEGLSRASQNELELADLGLSIANLKAHRSTTLLVACMAAALGDVPRLKRYHQCTPLPARALVSAAKFGHDAVIQFLISAIDVSSVVHEAFCMAAREGHLSLLTRWAHHVALDTTIRDAIRQAAARGHQHVVFYLLRLPGADLAARHAIKAAIMDRHIDLVYALAAAFPAVVTNSMLNKAVVCHDVALLQHLMATYDVHPTAGVWHYVGLRPHLATLHFLQALHVPGASNATFDRAAALGSLEILAFLHASYGLEGTVDAMTLAASAGNLDVVAYLHEHHPHVGCTTDAMDQAADHGHLPVVQYLHTHRCEGASLFAIDGAVASGHLDVVRFLCDARSEGFSQRALPVARLYGYDAIVSVLEAHQARLEKVDDRPMGPWVGYAVYGIEF</sequence>
<dbReference type="AlphaFoldDB" id="A0A067BTI1"/>
<evidence type="ECO:0000313" key="2">
    <source>
        <dbReference type="Proteomes" id="UP000030745"/>
    </source>
</evidence>
<name>A0A067BTI1_SAPPC</name>
<evidence type="ECO:0000313" key="1">
    <source>
        <dbReference type="EMBL" id="KDO21819.1"/>
    </source>
</evidence>
<dbReference type="PANTHER" id="PTHR46586:SF4">
    <property type="match status" value="1"/>
</dbReference>
<dbReference type="OrthoDB" id="72648at2759"/>
<accession>A0A067BTI1</accession>
<dbReference type="Pfam" id="PF13637">
    <property type="entry name" value="Ank_4"/>
    <property type="match status" value="1"/>
</dbReference>
<dbReference type="InterPro" id="IPR002110">
    <property type="entry name" value="Ankyrin_rpt"/>
</dbReference>
<dbReference type="Proteomes" id="UP000030745">
    <property type="component" value="Unassembled WGS sequence"/>
</dbReference>
<dbReference type="SUPFAM" id="SSF48403">
    <property type="entry name" value="Ankyrin repeat"/>
    <property type="match status" value="2"/>
</dbReference>
<protein>
    <submittedName>
        <fullName evidence="1">Uncharacterized protein</fullName>
    </submittedName>
</protein>
<organism evidence="1 2">
    <name type="scientific">Saprolegnia parasitica (strain CBS 223.65)</name>
    <dbReference type="NCBI Taxonomy" id="695850"/>
    <lineage>
        <taxon>Eukaryota</taxon>
        <taxon>Sar</taxon>
        <taxon>Stramenopiles</taxon>
        <taxon>Oomycota</taxon>
        <taxon>Saprolegniomycetes</taxon>
        <taxon>Saprolegniales</taxon>
        <taxon>Saprolegniaceae</taxon>
        <taxon>Saprolegnia</taxon>
    </lineage>
</organism>
<dbReference type="VEuPathDB" id="FungiDB:SPRG_12636"/>
<dbReference type="EMBL" id="KK583280">
    <property type="protein sequence ID" value="KDO21819.1"/>
    <property type="molecule type" value="Genomic_DNA"/>
</dbReference>
<proteinExistence type="predicted"/>
<gene>
    <name evidence="1" type="ORF">SPRG_12636</name>
</gene>
<dbReference type="GeneID" id="24134579"/>
<keyword evidence="2" id="KW-1185">Reference proteome</keyword>
<dbReference type="RefSeq" id="XP_012207496.1">
    <property type="nucleotide sequence ID" value="XM_012352106.1"/>
</dbReference>
<reference evidence="1 2" key="1">
    <citation type="journal article" date="2013" name="PLoS Genet.">
        <title>Distinctive expansion of potential virulence genes in the genome of the oomycete fish pathogen Saprolegnia parasitica.</title>
        <authorList>
            <person name="Jiang R.H."/>
            <person name="de Bruijn I."/>
            <person name="Haas B.J."/>
            <person name="Belmonte R."/>
            <person name="Lobach L."/>
            <person name="Christie J."/>
            <person name="van den Ackerveken G."/>
            <person name="Bottin A."/>
            <person name="Bulone V."/>
            <person name="Diaz-Moreno S.M."/>
            <person name="Dumas B."/>
            <person name="Fan L."/>
            <person name="Gaulin E."/>
            <person name="Govers F."/>
            <person name="Grenville-Briggs L.J."/>
            <person name="Horner N.R."/>
            <person name="Levin J.Z."/>
            <person name="Mammella M."/>
            <person name="Meijer H.J."/>
            <person name="Morris P."/>
            <person name="Nusbaum C."/>
            <person name="Oome S."/>
            <person name="Phillips A.J."/>
            <person name="van Rooyen D."/>
            <person name="Rzeszutek E."/>
            <person name="Saraiva M."/>
            <person name="Secombes C.J."/>
            <person name="Seidl M.F."/>
            <person name="Snel B."/>
            <person name="Stassen J.H."/>
            <person name="Sykes S."/>
            <person name="Tripathy S."/>
            <person name="van den Berg H."/>
            <person name="Vega-Arreguin J.C."/>
            <person name="Wawra S."/>
            <person name="Young S.K."/>
            <person name="Zeng Q."/>
            <person name="Dieguez-Uribeondo J."/>
            <person name="Russ C."/>
            <person name="Tyler B.M."/>
            <person name="van West P."/>
        </authorList>
    </citation>
    <scope>NUCLEOTIDE SEQUENCE [LARGE SCALE GENOMIC DNA]</scope>
    <source>
        <strain evidence="1 2">CBS 223.65</strain>
    </source>
</reference>
<dbReference type="STRING" id="695850.A0A067BTI1"/>
<dbReference type="PANTHER" id="PTHR46586">
    <property type="entry name" value="ANKYRIN REPEAT-CONTAINING PROTEIN"/>
    <property type="match status" value="1"/>
</dbReference>
<dbReference type="InterPro" id="IPR036770">
    <property type="entry name" value="Ankyrin_rpt-contain_sf"/>
</dbReference>
<dbReference type="InterPro" id="IPR052050">
    <property type="entry name" value="SecEffector_AnkRepeat"/>
</dbReference>
<dbReference type="Gene3D" id="1.25.40.20">
    <property type="entry name" value="Ankyrin repeat-containing domain"/>
    <property type="match status" value="2"/>
</dbReference>
<dbReference type="KEGG" id="spar:SPRG_12636"/>